<name>A0A1Y1HI42_KLENI</name>
<evidence type="ECO:0000256" key="1">
    <source>
        <dbReference type="SAM" id="MobiDB-lite"/>
    </source>
</evidence>
<evidence type="ECO:0000313" key="2">
    <source>
        <dbReference type="EMBL" id="GAQ78134.1"/>
    </source>
</evidence>
<accession>A0A1Y1HI42</accession>
<dbReference type="Proteomes" id="UP000054558">
    <property type="component" value="Unassembled WGS sequence"/>
</dbReference>
<dbReference type="AlphaFoldDB" id="A0A1Y1HI42"/>
<evidence type="ECO:0000313" key="3">
    <source>
        <dbReference type="Proteomes" id="UP000054558"/>
    </source>
</evidence>
<organism evidence="2 3">
    <name type="scientific">Klebsormidium nitens</name>
    <name type="common">Green alga</name>
    <name type="synonym">Ulothrix nitens</name>
    <dbReference type="NCBI Taxonomy" id="105231"/>
    <lineage>
        <taxon>Eukaryota</taxon>
        <taxon>Viridiplantae</taxon>
        <taxon>Streptophyta</taxon>
        <taxon>Klebsormidiophyceae</taxon>
        <taxon>Klebsormidiales</taxon>
        <taxon>Klebsormidiaceae</taxon>
        <taxon>Klebsormidium</taxon>
    </lineage>
</organism>
<sequence>MKQNLETLRANQPRVEAKGQKGFYGSLHSQEATYSLLEAFEASVNMSNTLDQIRSKLQAPFPKPPSNPPVGGPISVMSPTPEANQDRLQLRIMKPSECKPRFLVVGRTKPG</sequence>
<feature type="compositionally biased region" description="Pro residues" evidence="1">
    <location>
        <begin position="61"/>
        <end position="71"/>
    </location>
</feature>
<gene>
    <name evidence="2" type="ORF">KFL_000080390</name>
</gene>
<feature type="region of interest" description="Disordered" evidence="1">
    <location>
        <begin position="58"/>
        <end position="83"/>
    </location>
</feature>
<keyword evidence="3" id="KW-1185">Reference proteome</keyword>
<dbReference type="EMBL" id="DF236957">
    <property type="protein sequence ID" value="GAQ78134.1"/>
    <property type="molecule type" value="Genomic_DNA"/>
</dbReference>
<proteinExistence type="predicted"/>
<protein>
    <submittedName>
        <fullName evidence="2">Uncharacterized protein</fullName>
    </submittedName>
</protein>
<reference evidence="2 3" key="1">
    <citation type="journal article" date="2014" name="Nat. Commun.">
        <title>Klebsormidium flaccidum genome reveals primary factors for plant terrestrial adaptation.</title>
        <authorList>
            <person name="Hori K."/>
            <person name="Maruyama F."/>
            <person name="Fujisawa T."/>
            <person name="Togashi T."/>
            <person name="Yamamoto N."/>
            <person name="Seo M."/>
            <person name="Sato S."/>
            <person name="Yamada T."/>
            <person name="Mori H."/>
            <person name="Tajima N."/>
            <person name="Moriyama T."/>
            <person name="Ikeuchi M."/>
            <person name="Watanabe M."/>
            <person name="Wada H."/>
            <person name="Kobayashi K."/>
            <person name="Saito M."/>
            <person name="Masuda T."/>
            <person name="Sasaki-Sekimoto Y."/>
            <person name="Mashiguchi K."/>
            <person name="Awai K."/>
            <person name="Shimojima M."/>
            <person name="Masuda S."/>
            <person name="Iwai M."/>
            <person name="Nobusawa T."/>
            <person name="Narise T."/>
            <person name="Kondo S."/>
            <person name="Saito H."/>
            <person name="Sato R."/>
            <person name="Murakawa M."/>
            <person name="Ihara Y."/>
            <person name="Oshima-Yamada Y."/>
            <person name="Ohtaka K."/>
            <person name="Satoh M."/>
            <person name="Sonobe K."/>
            <person name="Ishii M."/>
            <person name="Ohtani R."/>
            <person name="Kanamori-Sato M."/>
            <person name="Honoki R."/>
            <person name="Miyazaki D."/>
            <person name="Mochizuki H."/>
            <person name="Umetsu J."/>
            <person name="Higashi K."/>
            <person name="Shibata D."/>
            <person name="Kamiya Y."/>
            <person name="Sato N."/>
            <person name="Nakamura Y."/>
            <person name="Tabata S."/>
            <person name="Ida S."/>
            <person name="Kurokawa K."/>
            <person name="Ohta H."/>
        </authorList>
    </citation>
    <scope>NUCLEOTIDE SEQUENCE [LARGE SCALE GENOMIC DNA]</scope>
    <source>
        <strain evidence="2 3">NIES-2285</strain>
    </source>
</reference>